<accession>A0A7Z2VIB5</accession>
<name>A0A7Z2VIB5_9BACL</name>
<gene>
    <name evidence="2" type="ORF">HH215_11560</name>
</gene>
<dbReference type="InterPro" id="IPR043129">
    <property type="entry name" value="ATPase_NBD"/>
</dbReference>
<dbReference type="Gene3D" id="3.30.420.40">
    <property type="match status" value="2"/>
</dbReference>
<sequence length="319" mass="33518">MGYRIGIDVGGTNIVAGLFDEDGNLLGKSKASTIKTSSAELLGQLASLCGELLEEQQISGRLLAAVGVGLPGFINSETGLVTAANLPLQDNPVAERLRRLLDVPVTVENDVKMIVYGESLRGSGQGLSHVLGVTLGTGMASAWVSEGRLHGGSGGLAGEIGHIAFTDIPYVCGCGMRGCLETVVSASGVARQARDGLSSGWVGLLADRFPPEQREELTSKDVWQAYQDGDAFAGQVFQRTAYWLSRVLVPSVALLSPDVIIVGGGVASAGEVFFEPLRAYVAESLHPLYRERLMIVPPSLGEDSGLYGSAEYAAKRLIV</sequence>
<dbReference type="AlphaFoldDB" id="A0A7Z2VIB5"/>
<dbReference type="SUPFAM" id="SSF53067">
    <property type="entry name" value="Actin-like ATPase domain"/>
    <property type="match status" value="1"/>
</dbReference>
<dbReference type="PANTHER" id="PTHR18964">
    <property type="entry name" value="ROK (REPRESSOR, ORF, KINASE) FAMILY"/>
    <property type="match status" value="1"/>
</dbReference>
<reference evidence="2 3" key="1">
    <citation type="submission" date="2020-04" db="EMBL/GenBank/DDBJ databases">
        <title>Genome sequencing of novel species.</title>
        <authorList>
            <person name="Heo J."/>
            <person name="Kim S.-J."/>
            <person name="Kim J.-S."/>
            <person name="Hong S.-B."/>
            <person name="Kwon S.-W."/>
        </authorList>
    </citation>
    <scope>NUCLEOTIDE SEQUENCE [LARGE SCALE GENOMIC DNA]</scope>
    <source>
        <strain evidence="2 3">MFER-1</strain>
    </source>
</reference>
<dbReference type="PANTHER" id="PTHR18964:SF149">
    <property type="entry name" value="BIFUNCTIONAL UDP-N-ACETYLGLUCOSAMINE 2-EPIMERASE_N-ACETYLMANNOSAMINE KINASE"/>
    <property type="match status" value="1"/>
</dbReference>
<keyword evidence="3" id="KW-1185">Reference proteome</keyword>
<protein>
    <submittedName>
        <fullName evidence="2">ROK family protein</fullName>
    </submittedName>
</protein>
<organism evidence="2 3">
    <name type="scientific">Cohnella herbarum</name>
    <dbReference type="NCBI Taxonomy" id="2728023"/>
    <lineage>
        <taxon>Bacteria</taxon>
        <taxon>Bacillati</taxon>
        <taxon>Bacillota</taxon>
        <taxon>Bacilli</taxon>
        <taxon>Bacillales</taxon>
        <taxon>Paenibacillaceae</taxon>
        <taxon>Cohnella</taxon>
    </lineage>
</organism>
<dbReference type="EMBL" id="CP051680">
    <property type="protein sequence ID" value="QJD83748.1"/>
    <property type="molecule type" value="Genomic_DNA"/>
</dbReference>
<evidence type="ECO:0000313" key="2">
    <source>
        <dbReference type="EMBL" id="QJD83748.1"/>
    </source>
</evidence>
<evidence type="ECO:0000313" key="3">
    <source>
        <dbReference type="Proteomes" id="UP000502248"/>
    </source>
</evidence>
<evidence type="ECO:0000256" key="1">
    <source>
        <dbReference type="ARBA" id="ARBA00006479"/>
    </source>
</evidence>
<dbReference type="RefSeq" id="WP_169280037.1">
    <property type="nucleotide sequence ID" value="NZ_CP051680.1"/>
</dbReference>
<dbReference type="KEGG" id="cheb:HH215_11560"/>
<comment type="similarity">
    <text evidence="1">Belongs to the ROK (NagC/XylR) family.</text>
</comment>
<dbReference type="InterPro" id="IPR000600">
    <property type="entry name" value="ROK"/>
</dbReference>
<proteinExistence type="inferred from homology"/>
<dbReference type="Pfam" id="PF00480">
    <property type="entry name" value="ROK"/>
    <property type="match status" value="1"/>
</dbReference>
<dbReference type="Proteomes" id="UP000502248">
    <property type="component" value="Chromosome"/>
</dbReference>